<protein>
    <recommendedName>
        <fullName evidence="3">DUF3841 domain-containing protein</fullName>
    </recommendedName>
</protein>
<sequence>MGSVCLIVHTVKPLHIYRKMREDGFYSGNEKYVWPEFKSSYAWMMEQMKERLPNYDGSTYPVWLWHKRPDQNRPGMVPKGQKGVIITLDIPDEDILWSCFDSWHCVLNKWLLTQTEEEYNQLEEDGFSEEEMISSWSNIFDFNWLKSSEEDWLGFDLDWVQGVTPRIEMKNVIKVNRFIAK</sequence>
<dbReference type="Pfam" id="PF12952">
    <property type="entry name" value="DUF3841"/>
    <property type="match status" value="1"/>
</dbReference>
<proteinExistence type="predicted"/>
<dbReference type="EMBL" id="FMZR01000002">
    <property type="protein sequence ID" value="SDC53322.1"/>
    <property type="molecule type" value="Genomic_DNA"/>
</dbReference>
<evidence type="ECO:0000313" key="2">
    <source>
        <dbReference type="Proteomes" id="UP000183507"/>
    </source>
</evidence>
<reference evidence="2" key="1">
    <citation type="submission" date="2016-10" db="EMBL/GenBank/DDBJ databases">
        <authorList>
            <person name="Varghese N."/>
        </authorList>
    </citation>
    <scope>NUCLEOTIDE SEQUENCE [LARGE SCALE GENOMIC DNA]</scope>
    <source>
        <strain evidence="2">KPR-7A</strain>
    </source>
</reference>
<evidence type="ECO:0000313" key="1">
    <source>
        <dbReference type="EMBL" id="SDC53322.1"/>
    </source>
</evidence>
<name>A0A1G6MCL6_9BACI</name>
<accession>A0A1G6MCL6</accession>
<dbReference type="InterPro" id="IPR024211">
    <property type="entry name" value="DUF3841"/>
</dbReference>
<gene>
    <name evidence="1" type="ORF">SAMN04487767_102212</name>
</gene>
<dbReference type="Proteomes" id="UP000183507">
    <property type="component" value="Unassembled WGS sequence"/>
</dbReference>
<organism evidence="1 2">
    <name type="scientific">Bacillus wiedmannii</name>
    <dbReference type="NCBI Taxonomy" id="1890302"/>
    <lineage>
        <taxon>Bacteria</taxon>
        <taxon>Bacillati</taxon>
        <taxon>Bacillota</taxon>
        <taxon>Bacilli</taxon>
        <taxon>Bacillales</taxon>
        <taxon>Bacillaceae</taxon>
        <taxon>Bacillus</taxon>
        <taxon>Bacillus cereus group</taxon>
    </lineage>
</organism>
<evidence type="ECO:0008006" key="3">
    <source>
        <dbReference type="Google" id="ProtNLM"/>
    </source>
</evidence>
<dbReference type="AlphaFoldDB" id="A0A1G6MCL6"/>